<organism evidence="2 3">
    <name type="scientific">Paenibacillus algicola</name>
    <dbReference type="NCBI Taxonomy" id="2565926"/>
    <lineage>
        <taxon>Bacteria</taxon>
        <taxon>Bacillati</taxon>
        <taxon>Bacillota</taxon>
        <taxon>Bacilli</taxon>
        <taxon>Bacillales</taxon>
        <taxon>Paenibacillaceae</taxon>
        <taxon>Paenibacillus</taxon>
    </lineage>
</organism>
<evidence type="ECO:0000256" key="1">
    <source>
        <dbReference type="SAM" id="Coils"/>
    </source>
</evidence>
<dbReference type="Proteomes" id="UP000300879">
    <property type="component" value="Chromosome"/>
</dbReference>
<evidence type="ECO:0000313" key="3">
    <source>
        <dbReference type="Proteomes" id="UP000300879"/>
    </source>
</evidence>
<protein>
    <submittedName>
        <fullName evidence="2">Uncharacterized protein</fullName>
    </submittedName>
</protein>
<dbReference type="EMBL" id="CP040396">
    <property type="protein sequence ID" value="QCT03084.1"/>
    <property type="molecule type" value="Genomic_DNA"/>
</dbReference>
<proteinExistence type="predicted"/>
<evidence type="ECO:0000313" key="2">
    <source>
        <dbReference type="EMBL" id="QCT03084.1"/>
    </source>
</evidence>
<feature type="coiled-coil region" evidence="1">
    <location>
        <begin position="2"/>
        <end position="29"/>
    </location>
</feature>
<keyword evidence="1" id="KW-0175">Coiled coil</keyword>
<gene>
    <name evidence="2" type="ORF">E6C60_2372</name>
</gene>
<keyword evidence="3" id="KW-1185">Reference proteome</keyword>
<name>A0A4V1G412_9BACL</name>
<reference evidence="2 3" key="1">
    <citation type="submission" date="2019-05" db="EMBL/GenBank/DDBJ databases">
        <authorList>
            <person name="Chen C."/>
        </authorList>
    </citation>
    <scope>NUCLEOTIDE SEQUENCE [LARGE SCALE GENOMIC DNA]</scope>
    <source>
        <strain evidence="2 3">HB172198</strain>
    </source>
</reference>
<dbReference type="RefSeq" id="WP_175415282.1">
    <property type="nucleotide sequence ID" value="NZ_CP040396.1"/>
</dbReference>
<sequence>MAAEAIKELEDFLELVSRHERKIRDLLERSYLTEQEIRFILDHTLVIPGNGDSL</sequence>
<dbReference type="KEGG" id="palo:E6C60_2372"/>
<dbReference type="AlphaFoldDB" id="A0A4V1G412"/>
<accession>A0A4V1G412</accession>